<evidence type="ECO:0000256" key="3">
    <source>
        <dbReference type="ARBA" id="ARBA00022801"/>
    </source>
</evidence>
<dbReference type="OrthoDB" id="10253408at2759"/>
<comment type="similarity">
    <text evidence="1">Belongs to the peptidase C1 family.</text>
</comment>
<keyword evidence="2" id="KW-0645">Protease</keyword>
<keyword evidence="3" id="KW-0378">Hydrolase</keyword>
<dbReference type="PROSITE" id="PS00139">
    <property type="entry name" value="THIOL_PROTEASE_CYS"/>
    <property type="match status" value="1"/>
</dbReference>
<dbReference type="InterPro" id="IPR038765">
    <property type="entry name" value="Papain-like_cys_pep_sf"/>
</dbReference>
<dbReference type="InterPro" id="IPR013128">
    <property type="entry name" value="Peptidase_C1A"/>
</dbReference>
<protein>
    <submittedName>
        <fullName evidence="10">Pro-cathepsin H</fullName>
    </submittedName>
</protein>
<evidence type="ECO:0000313" key="10">
    <source>
        <dbReference type="EMBL" id="KII60291.1"/>
    </source>
</evidence>
<evidence type="ECO:0000256" key="1">
    <source>
        <dbReference type="ARBA" id="ARBA00008455"/>
    </source>
</evidence>
<dbReference type="SMART" id="SM00645">
    <property type="entry name" value="Pept_C1"/>
    <property type="match status" value="1"/>
</dbReference>
<dbReference type="Gene3D" id="3.90.70.10">
    <property type="entry name" value="Cysteine proteinases"/>
    <property type="match status" value="1"/>
</dbReference>
<dbReference type="PANTHER" id="PTHR12411">
    <property type="entry name" value="CYSTEINE PROTEASE FAMILY C1-RELATED"/>
    <property type="match status" value="1"/>
</dbReference>
<name>A0A0C2MEV1_THEKT</name>
<organism evidence="10 11">
    <name type="scientific">Thelohanellus kitauei</name>
    <name type="common">Myxosporean</name>
    <dbReference type="NCBI Taxonomy" id="669202"/>
    <lineage>
        <taxon>Eukaryota</taxon>
        <taxon>Metazoa</taxon>
        <taxon>Cnidaria</taxon>
        <taxon>Myxozoa</taxon>
        <taxon>Myxosporea</taxon>
        <taxon>Bivalvulida</taxon>
        <taxon>Platysporina</taxon>
        <taxon>Myxobolidae</taxon>
        <taxon>Thelohanellus</taxon>
    </lineage>
</organism>
<dbReference type="SMART" id="SM00848">
    <property type="entry name" value="Inhibitor_I29"/>
    <property type="match status" value="1"/>
</dbReference>
<feature type="signal peptide" evidence="7">
    <location>
        <begin position="1"/>
        <end position="16"/>
    </location>
</feature>
<dbReference type="SUPFAM" id="SSF54001">
    <property type="entry name" value="Cysteine proteinases"/>
    <property type="match status" value="1"/>
</dbReference>
<dbReference type="OMA" id="NAYAMEY"/>
<dbReference type="InterPro" id="IPR000668">
    <property type="entry name" value="Peptidase_C1A_C"/>
</dbReference>
<dbReference type="InterPro" id="IPR025660">
    <property type="entry name" value="Pept_his_AS"/>
</dbReference>
<dbReference type="AlphaFoldDB" id="A0A0C2MEV1"/>
<dbReference type="FunFam" id="3.90.70.10:FF:000332">
    <property type="entry name" value="Cathepsin L1"/>
    <property type="match status" value="1"/>
</dbReference>
<keyword evidence="6" id="KW-1015">Disulfide bond</keyword>
<evidence type="ECO:0000256" key="5">
    <source>
        <dbReference type="ARBA" id="ARBA00023145"/>
    </source>
</evidence>
<feature type="domain" description="Cathepsin propeptide inhibitor" evidence="9">
    <location>
        <begin position="28"/>
        <end position="83"/>
    </location>
</feature>
<keyword evidence="4" id="KW-0788">Thiol protease</keyword>
<evidence type="ECO:0000256" key="4">
    <source>
        <dbReference type="ARBA" id="ARBA00022807"/>
    </source>
</evidence>
<dbReference type="CDD" id="cd02248">
    <property type="entry name" value="Peptidase_C1A"/>
    <property type="match status" value="1"/>
</dbReference>
<accession>A0A0C2MEV1</accession>
<keyword evidence="7" id="KW-0732">Signal</keyword>
<feature type="chain" id="PRO_5018659112" evidence="7">
    <location>
        <begin position="17"/>
        <end position="322"/>
    </location>
</feature>
<sequence length="322" mass="36594">MKGLFLVFTLVILSESKKHHHLSFEERWNEHKVKYSLEFDGPIEKIRKRIFRENLEYIKRHNSKNSELRLKMNQFGHLLQNEMPLNSAFKKIQKPLKRQSNLINDLPVRAHMDWRTFGVVSQVKNQGSCGSCYAFSAIGAIESQYAIKTGRMTLLSEQDVVDCSLAYNNSACGGGQIDNVFKFSMEKGLVNQTHYPYVGEDEICRRKGPVNDFKIKYYVDIPAGDEHQMIRVLSFVGPVSIAIDADFKDFMFYESGIIRSKSCDPENVNHAVLAVGYSLAGKKPYFIVKNSFGVDWGESGFFRISLGENMCGIASTPSYPVV</sequence>
<dbReference type="Pfam" id="PF00112">
    <property type="entry name" value="Peptidase_C1"/>
    <property type="match status" value="1"/>
</dbReference>
<proteinExistence type="inferred from homology"/>
<dbReference type="EMBL" id="JWZT01005709">
    <property type="protein sequence ID" value="KII60291.1"/>
    <property type="molecule type" value="Genomic_DNA"/>
</dbReference>
<dbReference type="InterPro" id="IPR000169">
    <property type="entry name" value="Pept_cys_AS"/>
</dbReference>
<dbReference type="GO" id="GO:0008234">
    <property type="term" value="F:cysteine-type peptidase activity"/>
    <property type="evidence" value="ECO:0007669"/>
    <property type="project" value="UniProtKB-KW"/>
</dbReference>
<evidence type="ECO:0000256" key="2">
    <source>
        <dbReference type="ARBA" id="ARBA00022670"/>
    </source>
</evidence>
<evidence type="ECO:0000256" key="6">
    <source>
        <dbReference type="ARBA" id="ARBA00023157"/>
    </source>
</evidence>
<evidence type="ECO:0000259" key="9">
    <source>
        <dbReference type="SMART" id="SM00848"/>
    </source>
</evidence>
<comment type="caution">
    <text evidence="10">The sequence shown here is derived from an EMBL/GenBank/DDBJ whole genome shotgun (WGS) entry which is preliminary data.</text>
</comment>
<gene>
    <name evidence="10" type="ORF">RF11_15389</name>
</gene>
<dbReference type="Pfam" id="PF08246">
    <property type="entry name" value="Inhibitor_I29"/>
    <property type="match status" value="1"/>
</dbReference>
<keyword evidence="11" id="KW-1185">Reference proteome</keyword>
<dbReference type="GO" id="GO:0006508">
    <property type="term" value="P:proteolysis"/>
    <property type="evidence" value="ECO:0007669"/>
    <property type="project" value="UniProtKB-KW"/>
</dbReference>
<evidence type="ECO:0000259" key="8">
    <source>
        <dbReference type="SMART" id="SM00645"/>
    </source>
</evidence>
<reference evidence="10 11" key="1">
    <citation type="journal article" date="2014" name="Genome Biol. Evol.">
        <title>The genome of the myxosporean Thelohanellus kitauei shows adaptations to nutrient acquisition within its fish host.</title>
        <authorList>
            <person name="Yang Y."/>
            <person name="Xiong J."/>
            <person name="Zhou Z."/>
            <person name="Huo F."/>
            <person name="Miao W."/>
            <person name="Ran C."/>
            <person name="Liu Y."/>
            <person name="Zhang J."/>
            <person name="Feng J."/>
            <person name="Wang M."/>
            <person name="Wang M."/>
            <person name="Wang L."/>
            <person name="Yao B."/>
        </authorList>
    </citation>
    <scope>NUCLEOTIDE SEQUENCE [LARGE SCALE GENOMIC DNA]</scope>
    <source>
        <strain evidence="10">Wuqing</strain>
    </source>
</reference>
<dbReference type="InterPro" id="IPR013201">
    <property type="entry name" value="Prot_inhib_I29"/>
</dbReference>
<dbReference type="Proteomes" id="UP000031668">
    <property type="component" value="Unassembled WGS sequence"/>
</dbReference>
<keyword evidence="5" id="KW-0865">Zymogen</keyword>
<dbReference type="PROSITE" id="PS00639">
    <property type="entry name" value="THIOL_PROTEASE_HIS"/>
    <property type="match status" value="1"/>
</dbReference>
<dbReference type="InterPro" id="IPR039417">
    <property type="entry name" value="Peptidase_C1A_papain-like"/>
</dbReference>
<evidence type="ECO:0000256" key="7">
    <source>
        <dbReference type="SAM" id="SignalP"/>
    </source>
</evidence>
<feature type="domain" description="Peptidase C1A papain C-terminal" evidence="8">
    <location>
        <begin position="108"/>
        <end position="321"/>
    </location>
</feature>
<evidence type="ECO:0000313" key="11">
    <source>
        <dbReference type="Proteomes" id="UP000031668"/>
    </source>
</evidence>
<dbReference type="PRINTS" id="PR00705">
    <property type="entry name" value="PAPAIN"/>
</dbReference>